<dbReference type="PANTHER" id="PTHR47354">
    <property type="entry name" value="NADH OXIDOREDUCTASE HCR"/>
    <property type="match status" value="1"/>
</dbReference>
<dbReference type="Proteomes" id="UP000623795">
    <property type="component" value="Unassembled WGS sequence"/>
</dbReference>
<dbReference type="CDD" id="cd00207">
    <property type="entry name" value="fer2"/>
    <property type="match status" value="1"/>
</dbReference>
<evidence type="ECO:0000259" key="3">
    <source>
        <dbReference type="PROSITE" id="PS51085"/>
    </source>
</evidence>
<keyword evidence="6" id="KW-1185">Reference proteome</keyword>
<dbReference type="Pfam" id="PF00970">
    <property type="entry name" value="FAD_binding_6"/>
    <property type="match status" value="1"/>
</dbReference>
<dbReference type="InterPro" id="IPR050415">
    <property type="entry name" value="MRET"/>
</dbReference>
<comment type="caution">
    <text evidence="5">The sequence shown here is derived from an EMBL/GenBank/DDBJ whole genome shotgun (WGS) entry which is preliminary data.</text>
</comment>
<keyword evidence="2" id="KW-0001">2Fe-2S</keyword>
<dbReference type="InterPro" id="IPR008333">
    <property type="entry name" value="Cbr1-like_FAD-bd_dom"/>
</dbReference>
<dbReference type="Gene3D" id="3.40.50.80">
    <property type="entry name" value="Nucleotide-binding domain of ferredoxin-NADP reductase (FNR) module"/>
    <property type="match status" value="1"/>
</dbReference>
<dbReference type="EMBL" id="WTVN01000004">
    <property type="protein sequence ID" value="NMG43009.1"/>
    <property type="molecule type" value="Genomic_DNA"/>
</dbReference>
<keyword evidence="2" id="KW-0411">Iron-sulfur</keyword>
<dbReference type="Gene3D" id="2.40.30.10">
    <property type="entry name" value="Translation factors"/>
    <property type="match status" value="1"/>
</dbReference>
<dbReference type="PROSITE" id="PS51085">
    <property type="entry name" value="2FE2S_FER_2"/>
    <property type="match status" value="1"/>
</dbReference>
<dbReference type="RefSeq" id="WP_169254921.1">
    <property type="nucleotide sequence ID" value="NZ_WTVN01000004.1"/>
</dbReference>
<sequence>MGDLATIRNERDGCAFPQENGDTILRAALRAGIGISYECNSGGCGGCKFELLEGDIETLWPQAPGLSERDRKRGRHLACQCRAIGDVTIAAPSALEYVPRVPPKRQKAWLHEVRTITHDIREFRFVSSEEADFLPGQYAMLELPGLEGSRAYSLSNTANANREWHFQVRRVQHGKGSHILFDRLAVGDEIALDGPYGLAYLRTESERDLVCVAGGSGLAPMVSIARGAAEGGLLDNRTLHFFYGARTRHDVCGEEMLRELGKFGDSIRYIPVVSLPCDEGQWNGLTGYVHDQLAQVLPREFCSYEFYFAGPPPMTQAIQELLMVGHKVPFGQIHFDRFF</sequence>
<gene>
    <name evidence="5" type="ORF">GPA22_04600</name>
</gene>
<dbReference type="SUPFAM" id="SSF63380">
    <property type="entry name" value="Riboflavin synthase domain-like"/>
    <property type="match status" value="1"/>
</dbReference>
<dbReference type="SUPFAM" id="SSF54292">
    <property type="entry name" value="2Fe-2S ferredoxin-like"/>
    <property type="match status" value="1"/>
</dbReference>
<dbReference type="PANTHER" id="PTHR47354:SF5">
    <property type="entry name" value="PROTEIN RFBI"/>
    <property type="match status" value="1"/>
</dbReference>
<dbReference type="InterPro" id="IPR001041">
    <property type="entry name" value="2Fe-2S_ferredoxin-type"/>
</dbReference>
<evidence type="ECO:0000259" key="4">
    <source>
        <dbReference type="PROSITE" id="PS51384"/>
    </source>
</evidence>
<dbReference type="CDD" id="cd06190">
    <property type="entry name" value="T4MO_e_transfer_like"/>
    <property type="match status" value="1"/>
</dbReference>
<evidence type="ECO:0000313" key="5">
    <source>
        <dbReference type="EMBL" id="NMG43009.1"/>
    </source>
</evidence>
<keyword evidence="2" id="KW-0479">Metal-binding</keyword>
<evidence type="ECO:0000313" key="6">
    <source>
        <dbReference type="Proteomes" id="UP000623795"/>
    </source>
</evidence>
<name>A0ABX1PU85_9RHOO</name>
<dbReference type="InterPro" id="IPR036010">
    <property type="entry name" value="2Fe-2S_ferredoxin-like_sf"/>
</dbReference>
<dbReference type="SUPFAM" id="SSF52343">
    <property type="entry name" value="Ferredoxin reductase-like, C-terminal NADP-linked domain"/>
    <property type="match status" value="1"/>
</dbReference>
<dbReference type="InterPro" id="IPR006058">
    <property type="entry name" value="2Fe2S_fd_BS"/>
</dbReference>
<evidence type="ECO:0000256" key="1">
    <source>
        <dbReference type="ARBA" id="ARBA00001974"/>
    </source>
</evidence>
<dbReference type="Gene3D" id="3.10.20.30">
    <property type="match status" value="1"/>
</dbReference>
<reference evidence="5 6" key="1">
    <citation type="submission" date="2019-12" db="EMBL/GenBank/DDBJ databases">
        <title>Comparative genomics gives insights into the taxonomy of the Azoarcus-Aromatoleum group and reveals separate origins of nif in the plant-associated Azoarcus and non-plant-associated Aromatoleum sub-groups.</title>
        <authorList>
            <person name="Lafos M."/>
            <person name="Maluk M."/>
            <person name="Batista M."/>
            <person name="Junghare M."/>
            <person name="Carmona M."/>
            <person name="Faoro H."/>
            <person name="Cruz L.M."/>
            <person name="Battistoni F."/>
            <person name="De Souza E."/>
            <person name="Pedrosa F."/>
            <person name="Chen W.-M."/>
            <person name="Poole P.S."/>
            <person name="Dixon R.A."/>
            <person name="James E.K."/>
        </authorList>
    </citation>
    <scope>NUCLEOTIDE SEQUENCE [LARGE SCALE GENOMIC DNA]</scope>
    <source>
        <strain evidence="5 6">Td21</strain>
    </source>
</reference>
<keyword evidence="2" id="KW-0408">Iron</keyword>
<organism evidence="5 6">
    <name type="scientific">Aromatoleum toluvorans</name>
    <dbReference type="NCBI Taxonomy" id="92002"/>
    <lineage>
        <taxon>Bacteria</taxon>
        <taxon>Pseudomonadati</taxon>
        <taxon>Pseudomonadota</taxon>
        <taxon>Betaproteobacteria</taxon>
        <taxon>Rhodocyclales</taxon>
        <taxon>Rhodocyclaceae</taxon>
        <taxon>Aromatoleum</taxon>
    </lineage>
</organism>
<dbReference type="PROSITE" id="PS00197">
    <property type="entry name" value="2FE2S_FER_1"/>
    <property type="match status" value="1"/>
</dbReference>
<dbReference type="InterPro" id="IPR017938">
    <property type="entry name" value="Riboflavin_synthase-like_b-brl"/>
</dbReference>
<accession>A0ABX1PU85</accession>
<dbReference type="PRINTS" id="PR00410">
    <property type="entry name" value="PHEHYDRXLASE"/>
</dbReference>
<dbReference type="PROSITE" id="PS51384">
    <property type="entry name" value="FAD_FR"/>
    <property type="match status" value="1"/>
</dbReference>
<comment type="cofactor">
    <cofactor evidence="1">
        <name>FAD</name>
        <dbReference type="ChEBI" id="CHEBI:57692"/>
    </cofactor>
</comment>
<dbReference type="InterPro" id="IPR039261">
    <property type="entry name" value="FNR_nucleotide-bd"/>
</dbReference>
<dbReference type="Pfam" id="PF00111">
    <property type="entry name" value="Fer2"/>
    <property type="match status" value="1"/>
</dbReference>
<dbReference type="InterPro" id="IPR001433">
    <property type="entry name" value="OxRdtase_FAD/NAD-bd"/>
</dbReference>
<dbReference type="Pfam" id="PF00175">
    <property type="entry name" value="NAD_binding_1"/>
    <property type="match status" value="1"/>
</dbReference>
<feature type="domain" description="FAD-binding FR-type" evidence="4">
    <location>
        <begin position="103"/>
        <end position="202"/>
    </location>
</feature>
<proteinExistence type="predicted"/>
<dbReference type="InterPro" id="IPR012675">
    <property type="entry name" value="Beta-grasp_dom_sf"/>
</dbReference>
<protein>
    <submittedName>
        <fullName evidence="5">2Fe-2S iron-sulfur cluster binding domain-containing protein</fullName>
    </submittedName>
</protein>
<feature type="domain" description="2Fe-2S ferredoxin-type" evidence="3">
    <location>
        <begin position="3"/>
        <end position="95"/>
    </location>
</feature>
<evidence type="ECO:0000256" key="2">
    <source>
        <dbReference type="ARBA" id="ARBA00022714"/>
    </source>
</evidence>
<dbReference type="InterPro" id="IPR017927">
    <property type="entry name" value="FAD-bd_FR_type"/>
</dbReference>